<dbReference type="Gene3D" id="2.40.10.200">
    <property type="entry name" value="STY4665 C-terminal domain-like"/>
    <property type="match status" value="1"/>
</dbReference>
<gene>
    <name evidence="3" type="ORF">F7467_05960</name>
</gene>
<protein>
    <recommendedName>
        <fullName evidence="2">Putative conjugal transfer nickase/helicase TraI C-terminal domain-containing protein</fullName>
    </recommendedName>
</protein>
<accession>A0A622TP05</accession>
<dbReference type="EMBL" id="AALFWW010000008">
    <property type="protein sequence ID" value="ECZ0569842.1"/>
    <property type="molecule type" value="Genomic_DNA"/>
</dbReference>
<feature type="region of interest" description="Disordered" evidence="1">
    <location>
        <begin position="151"/>
        <end position="171"/>
    </location>
</feature>
<comment type="caution">
    <text evidence="3">The sequence shown here is derived from an EMBL/GenBank/DDBJ whole genome shotgun (WGS) entry which is preliminary data.</text>
</comment>
<proteinExistence type="predicted"/>
<dbReference type="AlphaFoldDB" id="A0A622TP05"/>
<organism evidence="3">
    <name type="scientific">Salmonella enterica</name>
    <name type="common">Salmonella choleraesuis</name>
    <dbReference type="NCBI Taxonomy" id="28901"/>
    <lineage>
        <taxon>Bacteria</taxon>
        <taxon>Pseudomonadati</taxon>
        <taxon>Pseudomonadota</taxon>
        <taxon>Gammaproteobacteria</taxon>
        <taxon>Enterobacterales</taxon>
        <taxon>Enterobacteriaceae</taxon>
        <taxon>Salmonella</taxon>
    </lineage>
</organism>
<reference evidence="3" key="1">
    <citation type="submission" date="2019-09" db="EMBL/GenBank/DDBJ databases">
        <authorList>
            <consortium name="PulseNet: The National Subtyping Network for Foodborne Disease Surveillance"/>
            <person name="Tarr C.L."/>
            <person name="Trees E."/>
            <person name="Katz L.S."/>
            <person name="Carleton-Romer H.A."/>
            <person name="Stroika S."/>
            <person name="Kucerova Z."/>
            <person name="Roache K.F."/>
            <person name="Sabol A.L."/>
            <person name="Besser J."/>
            <person name="Gerner-Smidt P."/>
        </authorList>
    </citation>
    <scope>NUCLEOTIDE SEQUENCE</scope>
    <source>
        <strain evidence="3">PNUSAS103169</strain>
    </source>
</reference>
<evidence type="ECO:0000256" key="1">
    <source>
        <dbReference type="SAM" id="MobiDB-lite"/>
    </source>
</evidence>
<dbReference type="InterPro" id="IPR011093">
    <property type="entry name" value="TraI_2_C"/>
</dbReference>
<dbReference type="Gene3D" id="1.10.10.10">
    <property type="entry name" value="Winged helix-like DNA-binding domain superfamily/Winged helix DNA-binding domain"/>
    <property type="match status" value="1"/>
</dbReference>
<name>A0A622TP05_SALER</name>
<dbReference type="Pfam" id="PF07515">
    <property type="entry name" value="TraI_2_C"/>
    <property type="match status" value="1"/>
</dbReference>
<dbReference type="InterPro" id="IPR036388">
    <property type="entry name" value="WH-like_DNA-bd_sf"/>
</dbReference>
<evidence type="ECO:0000313" key="3">
    <source>
        <dbReference type="EMBL" id="ECZ0569842.1"/>
    </source>
</evidence>
<evidence type="ECO:0000259" key="2">
    <source>
        <dbReference type="Pfam" id="PF07515"/>
    </source>
</evidence>
<sequence length="300" mass="32690">MSDDALYGSIRVYFRFVAHALTSSITPEGKAVWSCDIKADGGWTPGCPLTLLKLSPSRFWSTAGECPAPFTGSVVPVTNNPSEMLNVGSEQSVPSLPAPEKELTDLAFSLFAPQETAAPAAHTFQPEIPCEDNRPVLPAAVQEKAAAALSGDIDSPDYPSPPPSRPVVSQADSKITQGLSGQHFYDWLCQVVQARKIVTNDVMARVHMVQGKVFLVSPGIFQLYVQSVTGETGTEWKKVQLSFQRLGLHIRGDDGINIFNCEVKGPRKIRQVKGYLLDKPEDIFSSNVPEDNPYLTIMTQ</sequence>
<dbReference type="SUPFAM" id="SSF46785">
    <property type="entry name" value="Winged helix' DNA-binding domain"/>
    <property type="match status" value="1"/>
</dbReference>
<dbReference type="InterPro" id="IPR036390">
    <property type="entry name" value="WH_DNA-bd_sf"/>
</dbReference>
<feature type="domain" description="Putative conjugal transfer nickase/helicase TraI C-terminal" evidence="2">
    <location>
        <begin position="180"/>
        <end position="296"/>
    </location>
</feature>